<dbReference type="RefSeq" id="WP_119061206.1">
    <property type="nucleotide sequence ID" value="NZ_QXDF01000001.1"/>
</dbReference>
<dbReference type="AlphaFoldDB" id="A0A397Q627"/>
<evidence type="ECO:0000256" key="3">
    <source>
        <dbReference type="SAM" id="SignalP"/>
    </source>
</evidence>
<dbReference type="InterPro" id="IPR033130">
    <property type="entry name" value="RNase_T2_His_AS_2"/>
</dbReference>
<proteinExistence type="inferred from homology"/>
<organism evidence="4 5">
    <name type="scientific">Dichotomicrobium thermohalophilum</name>
    <dbReference type="NCBI Taxonomy" id="933063"/>
    <lineage>
        <taxon>Bacteria</taxon>
        <taxon>Pseudomonadati</taxon>
        <taxon>Pseudomonadota</taxon>
        <taxon>Alphaproteobacteria</taxon>
        <taxon>Hyphomicrobiales</taxon>
        <taxon>Hyphomicrobiaceae</taxon>
        <taxon>Dichotomicrobium</taxon>
    </lineage>
</organism>
<dbReference type="InterPro" id="IPR036430">
    <property type="entry name" value="RNase_T2-like_sf"/>
</dbReference>
<dbReference type="PANTHER" id="PTHR11240:SF22">
    <property type="entry name" value="RIBONUCLEASE T2"/>
    <property type="match status" value="1"/>
</dbReference>
<evidence type="ECO:0000313" key="5">
    <source>
        <dbReference type="Proteomes" id="UP000266273"/>
    </source>
</evidence>
<dbReference type="GO" id="GO:0003723">
    <property type="term" value="F:RNA binding"/>
    <property type="evidence" value="ECO:0007669"/>
    <property type="project" value="InterPro"/>
</dbReference>
<dbReference type="Proteomes" id="UP000266273">
    <property type="component" value="Unassembled WGS sequence"/>
</dbReference>
<dbReference type="Pfam" id="PF00445">
    <property type="entry name" value="Ribonuclease_T2"/>
    <property type="match status" value="1"/>
</dbReference>
<feature type="chain" id="PRO_5017243103" evidence="3">
    <location>
        <begin position="22"/>
        <end position="220"/>
    </location>
</feature>
<dbReference type="Gene3D" id="3.90.730.10">
    <property type="entry name" value="Ribonuclease T2-like"/>
    <property type="match status" value="1"/>
</dbReference>
<dbReference type="InterPro" id="IPR001568">
    <property type="entry name" value="RNase_T2-like"/>
</dbReference>
<protein>
    <submittedName>
        <fullName evidence="4">Ribonuclease T2</fullName>
    </submittedName>
</protein>
<sequence>MSARTALVVLAVAAAAAVAVALLRSSPDPGGNFAYYTLALSWSPTYCETEDPKGRTAQCRGAPRAFILHGFWPQYERGWPKNCYSGKRPWVPEAVIDGMTDIMPSRGLIIHQYAKHGTCSGLSPETYFDAARAAFEAVRVPERLERLDRPLETKPADIEAAFLAANPELEPDMVAVRCGPERLREVRVCFSKKLGPRSCGANENQARLCPTPTTRVPPVR</sequence>
<dbReference type="PROSITE" id="PS00531">
    <property type="entry name" value="RNASE_T2_2"/>
    <property type="match status" value="1"/>
</dbReference>
<keyword evidence="5" id="KW-1185">Reference proteome</keyword>
<dbReference type="PANTHER" id="PTHR11240">
    <property type="entry name" value="RIBONUCLEASE T2"/>
    <property type="match status" value="1"/>
</dbReference>
<dbReference type="InterPro" id="IPR039378">
    <property type="entry name" value="RNase_T2_prok"/>
</dbReference>
<dbReference type="GO" id="GO:0006401">
    <property type="term" value="P:RNA catabolic process"/>
    <property type="evidence" value="ECO:0007669"/>
    <property type="project" value="TreeGrafter"/>
</dbReference>
<evidence type="ECO:0000313" key="4">
    <source>
        <dbReference type="EMBL" id="RIA56413.1"/>
    </source>
</evidence>
<comment type="caution">
    <text evidence="4">The sequence shown here is derived from an EMBL/GenBank/DDBJ whole genome shotgun (WGS) entry which is preliminary data.</text>
</comment>
<name>A0A397Q627_9HYPH</name>
<dbReference type="SUPFAM" id="SSF55895">
    <property type="entry name" value="Ribonuclease Rh-like"/>
    <property type="match status" value="1"/>
</dbReference>
<evidence type="ECO:0000256" key="1">
    <source>
        <dbReference type="ARBA" id="ARBA00007469"/>
    </source>
</evidence>
<comment type="similarity">
    <text evidence="1 2">Belongs to the RNase T2 family.</text>
</comment>
<gene>
    <name evidence="4" type="ORF">BXY53_1519</name>
</gene>
<reference evidence="4 5" key="1">
    <citation type="submission" date="2018-08" db="EMBL/GenBank/DDBJ databases">
        <title>Genomic Encyclopedia of Archaeal and Bacterial Type Strains, Phase II (KMG-II): from individual species to whole genera.</title>
        <authorList>
            <person name="Goeker M."/>
        </authorList>
    </citation>
    <scope>NUCLEOTIDE SEQUENCE [LARGE SCALE GENOMIC DNA]</scope>
    <source>
        <strain evidence="4 5">DSM 5002</strain>
    </source>
</reference>
<evidence type="ECO:0000256" key="2">
    <source>
        <dbReference type="RuleBase" id="RU004328"/>
    </source>
</evidence>
<accession>A0A397Q627</accession>
<dbReference type="OrthoDB" id="4720638at2"/>
<keyword evidence="3" id="KW-0732">Signal</keyword>
<feature type="signal peptide" evidence="3">
    <location>
        <begin position="1"/>
        <end position="21"/>
    </location>
</feature>
<dbReference type="GO" id="GO:0033897">
    <property type="term" value="F:ribonuclease T2 activity"/>
    <property type="evidence" value="ECO:0007669"/>
    <property type="project" value="InterPro"/>
</dbReference>
<dbReference type="EMBL" id="QXDF01000001">
    <property type="protein sequence ID" value="RIA56413.1"/>
    <property type="molecule type" value="Genomic_DNA"/>
</dbReference>
<dbReference type="CDD" id="cd01062">
    <property type="entry name" value="RNase_T2_prok"/>
    <property type="match status" value="1"/>
</dbReference>